<protein>
    <recommendedName>
        <fullName evidence="3">DUF551 domain-containing protein</fullName>
    </recommendedName>
</protein>
<dbReference type="KEGG" id="amij:EQM06_09635"/>
<evidence type="ECO:0000313" key="1">
    <source>
        <dbReference type="EMBL" id="QAT43456.1"/>
    </source>
</evidence>
<reference evidence="1 2" key="1">
    <citation type="submission" date="2019-01" db="EMBL/GenBank/DDBJ databases">
        <title>Draft genomes of a novel of Aminipila strains.</title>
        <authorList>
            <person name="Ma S."/>
        </authorList>
    </citation>
    <scope>NUCLEOTIDE SEQUENCE [LARGE SCALE GENOMIC DNA]</scope>
    <source>
        <strain evidence="2">JN-39</strain>
    </source>
</reference>
<sequence length="119" mass="13901">MIDKIIERLEAEYIPEIEDEYDVGRNRGIDKAIQIVKQVAAEGGWIPFKLEYDEEEQTERLQAPLPDDEQEILVTDGKTTWQDTFLRDDGCYLDSRFELVSQVIAWQPLPEPFKEDTQP</sequence>
<dbReference type="RefSeq" id="WP_128746236.1">
    <property type="nucleotide sequence ID" value="NZ_CP035281.1"/>
</dbReference>
<proteinExistence type="predicted"/>
<name>A0A410PX44_9FIRM</name>
<accession>A0A410PX44</accession>
<dbReference type="AlphaFoldDB" id="A0A410PX44"/>
<evidence type="ECO:0000313" key="2">
    <source>
        <dbReference type="Proteomes" id="UP000287601"/>
    </source>
</evidence>
<keyword evidence="2" id="KW-1185">Reference proteome</keyword>
<dbReference type="OrthoDB" id="2067073at2"/>
<dbReference type="EMBL" id="CP035281">
    <property type="protein sequence ID" value="QAT43456.1"/>
    <property type="molecule type" value="Genomic_DNA"/>
</dbReference>
<evidence type="ECO:0008006" key="3">
    <source>
        <dbReference type="Google" id="ProtNLM"/>
    </source>
</evidence>
<gene>
    <name evidence="1" type="ORF">EQM06_09635</name>
</gene>
<organism evidence="1 2">
    <name type="scientific">Aminipila luticellarii</name>
    <dbReference type="NCBI Taxonomy" id="2507160"/>
    <lineage>
        <taxon>Bacteria</taxon>
        <taxon>Bacillati</taxon>
        <taxon>Bacillota</taxon>
        <taxon>Clostridia</taxon>
        <taxon>Peptostreptococcales</taxon>
        <taxon>Anaerovoracaceae</taxon>
        <taxon>Aminipila</taxon>
    </lineage>
</organism>
<dbReference type="Proteomes" id="UP000287601">
    <property type="component" value="Chromosome"/>
</dbReference>